<dbReference type="EMBL" id="BGZK01000020">
    <property type="protein sequence ID" value="GBP06002.1"/>
    <property type="molecule type" value="Genomic_DNA"/>
</dbReference>
<protein>
    <submittedName>
        <fullName evidence="2">Uncharacterized protein</fullName>
    </submittedName>
</protein>
<evidence type="ECO:0000313" key="2">
    <source>
        <dbReference type="EMBL" id="GBP06002.1"/>
    </source>
</evidence>
<evidence type="ECO:0000313" key="3">
    <source>
        <dbReference type="Proteomes" id="UP000299102"/>
    </source>
</evidence>
<feature type="region of interest" description="Disordered" evidence="1">
    <location>
        <begin position="156"/>
        <end position="210"/>
    </location>
</feature>
<evidence type="ECO:0000256" key="1">
    <source>
        <dbReference type="SAM" id="MobiDB-lite"/>
    </source>
</evidence>
<feature type="compositionally biased region" description="Basic and acidic residues" evidence="1">
    <location>
        <begin position="156"/>
        <end position="165"/>
    </location>
</feature>
<sequence>MFGYSCLLYFVEYRFPLRSLEGQIWIVRRVVDDVERAIPRGSLCNLRWVPLESISKNPLENFKKMVATVFSSKRSDDLAETHRPVLLQLNDERQPDKRHPNARTKAKQRMIKRRKHKTRNHDTSKSCCRRIAFRHFLLVKRRVVFMTESMSREFRTRERNEESKKFAGNNRATVQLAKHRRPRPAAERPRRRRYRESEREANQLSLLHSN</sequence>
<comment type="caution">
    <text evidence="2">The sequence shown here is derived from an EMBL/GenBank/DDBJ whole genome shotgun (WGS) entry which is preliminary data.</text>
</comment>
<proteinExistence type="predicted"/>
<keyword evidence="3" id="KW-1185">Reference proteome</keyword>
<organism evidence="2 3">
    <name type="scientific">Eumeta variegata</name>
    <name type="common">Bagworm moth</name>
    <name type="synonym">Eumeta japonica</name>
    <dbReference type="NCBI Taxonomy" id="151549"/>
    <lineage>
        <taxon>Eukaryota</taxon>
        <taxon>Metazoa</taxon>
        <taxon>Ecdysozoa</taxon>
        <taxon>Arthropoda</taxon>
        <taxon>Hexapoda</taxon>
        <taxon>Insecta</taxon>
        <taxon>Pterygota</taxon>
        <taxon>Neoptera</taxon>
        <taxon>Endopterygota</taxon>
        <taxon>Lepidoptera</taxon>
        <taxon>Glossata</taxon>
        <taxon>Ditrysia</taxon>
        <taxon>Tineoidea</taxon>
        <taxon>Psychidae</taxon>
        <taxon>Oiketicinae</taxon>
        <taxon>Eumeta</taxon>
    </lineage>
</organism>
<dbReference type="Proteomes" id="UP000299102">
    <property type="component" value="Unassembled WGS sequence"/>
</dbReference>
<name>A0A4C1SV06_EUMVA</name>
<gene>
    <name evidence="2" type="ORF">EVAR_3256_1</name>
</gene>
<feature type="region of interest" description="Disordered" evidence="1">
    <location>
        <begin position="91"/>
        <end position="125"/>
    </location>
</feature>
<feature type="compositionally biased region" description="Basic residues" evidence="1">
    <location>
        <begin position="100"/>
        <end position="119"/>
    </location>
</feature>
<feature type="compositionally biased region" description="Basic residues" evidence="1">
    <location>
        <begin position="177"/>
        <end position="194"/>
    </location>
</feature>
<reference evidence="2 3" key="1">
    <citation type="journal article" date="2019" name="Commun. Biol.">
        <title>The bagworm genome reveals a unique fibroin gene that provides high tensile strength.</title>
        <authorList>
            <person name="Kono N."/>
            <person name="Nakamura H."/>
            <person name="Ohtoshi R."/>
            <person name="Tomita M."/>
            <person name="Numata K."/>
            <person name="Arakawa K."/>
        </authorList>
    </citation>
    <scope>NUCLEOTIDE SEQUENCE [LARGE SCALE GENOMIC DNA]</scope>
</reference>
<dbReference type="AlphaFoldDB" id="A0A4C1SV06"/>
<accession>A0A4C1SV06</accession>